<sequence length="93" mass="11225">MNPVDSIEEHLKRGELRLDKIFFKLDSNLCRCAKKMEIPLDQQCALNNIDQIPRQIQQLRDRLENLKTKRDEFIRENQAKLEQLEERSEKFLK</sequence>
<keyword evidence="1" id="KW-0175">Coiled coil</keyword>
<comment type="caution">
    <text evidence="2">The sequence shown here is derived from an EMBL/GenBank/DDBJ whole genome shotgun (WGS) entry which is preliminary data.</text>
</comment>
<keyword evidence="3" id="KW-1185">Reference proteome</keyword>
<dbReference type="AlphaFoldDB" id="A0A1Y3AS03"/>
<organism evidence="2 3">
    <name type="scientific">Euroglyphus maynei</name>
    <name type="common">Mayne's house dust mite</name>
    <dbReference type="NCBI Taxonomy" id="6958"/>
    <lineage>
        <taxon>Eukaryota</taxon>
        <taxon>Metazoa</taxon>
        <taxon>Ecdysozoa</taxon>
        <taxon>Arthropoda</taxon>
        <taxon>Chelicerata</taxon>
        <taxon>Arachnida</taxon>
        <taxon>Acari</taxon>
        <taxon>Acariformes</taxon>
        <taxon>Sarcoptiformes</taxon>
        <taxon>Astigmata</taxon>
        <taxon>Psoroptidia</taxon>
        <taxon>Analgoidea</taxon>
        <taxon>Pyroglyphidae</taxon>
        <taxon>Pyroglyphinae</taxon>
        <taxon>Euroglyphus</taxon>
    </lineage>
</organism>
<accession>A0A1Y3AS03</accession>
<evidence type="ECO:0000313" key="3">
    <source>
        <dbReference type="Proteomes" id="UP000194236"/>
    </source>
</evidence>
<evidence type="ECO:0000313" key="2">
    <source>
        <dbReference type="EMBL" id="OTF71221.1"/>
    </source>
</evidence>
<dbReference type="EMBL" id="MUJZ01062079">
    <property type="protein sequence ID" value="OTF71221.1"/>
    <property type="molecule type" value="Genomic_DNA"/>
</dbReference>
<dbReference type="OrthoDB" id="10350688at2759"/>
<proteinExistence type="predicted"/>
<evidence type="ECO:0000256" key="1">
    <source>
        <dbReference type="SAM" id="Coils"/>
    </source>
</evidence>
<protein>
    <submittedName>
        <fullName evidence="2">Uncharacterized protein</fullName>
    </submittedName>
</protein>
<dbReference type="Proteomes" id="UP000194236">
    <property type="component" value="Unassembled WGS sequence"/>
</dbReference>
<feature type="coiled-coil region" evidence="1">
    <location>
        <begin position="49"/>
        <end position="83"/>
    </location>
</feature>
<gene>
    <name evidence="2" type="ORF">BLA29_002655</name>
</gene>
<reference evidence="2 3" key="1">
    <citation type="submission" date="2017-03" db="EMBL/GenBank/DDBJ databases">
        <title>Genome Survey of Euroglyphus maynei.</title>
        <authorList>
            <person name="Arlian L.G."/>
            <person name="Morgan M.S."/>
            <person name="Rider S.D."/>
        </authorList>
    </citation>
    <scope>NUCLEOTIDE SEQUENCE [LARGE SCALE GENOMIC DNA]</scope>
    <source>
        <strain evidence="2">Arlian Lab</strain>
        <tissue evidence="2">Whole body</tissue>
    </source>
</reference>
<name>A0A1Y3AS03_EURMA</name>